<dbReference type="InterPro" id="IPR050859">
    <property type="entry name" value="Class-I_PLP-dep_aminotransf"/>
</dbReference>
<evidence type="ECO:0000256" key="3">
    <source>
        <dbReference type="ARBA" id="ARBA00022679"/>
    </source>
</evidence>
<name>A0A6B2LDW0_9EUKA</name>
<dbReference type="PANTHER" id="PTHR42790:SF19">
    <property type="entry name" value="KYNURENINE_ALPHA-AMINOADIPATE AMINOTRANSFERASE, MITOCHONDRIAL"/>
    <property type="match status" value="1"/>
</dbReference>
<evidence type="ECO:0000256" key="1">
    <source>
        <dbReference type="ARBA" id="ARBA00001933"/>
    </source>
</evidence>
<dbReference type="CDD" id="cd00609">
    <property type="entry name" value="AAT_like"/>
    <property type="match status" value="1"/>
</dbReference>
<dbReference type="AlphaFoldDB" id="A0A6B2LDW0"/>
<dbReference type="InterPro" id="IPR004839">
    <property type="entry name" value="Aminotransferase_I/II_large"/>
</dbReference>
<reference evidence="6" key="1">
    <citation type="journal article" date="2020" name="J. Eukaryot. Microbiol.">
        <title>De novo Sequencing, Assembly and Annotation of the Transcriptome for the Free-Living Testate Amoeba Arcella intermedia.</title>
        <authorList>
            <person name="Ribeiro G.M."/>
            <person name="Porfirio-Sousa A.L."/>
            <person name="Maurer-Alcala X.X."/>
            <person name="Katz L.A."/>
            <person name="Lahr D.J.G."/>
        </authorList>
    </citation>
    <scope>NUCLEOTIDE SEQUENCE</scope>
</reference>
<dbReference type="Gene3D" id="3.40.640.10">
    <property type="entry name" value="Type I PLP-dependent aspartate aminotransferase-like (Major domain)"/>
    <property type="match status" value="1"/>
</dbReference>
<dbReference type="Pfam" id="PF00155">
    <property type="entry name" value="Aminotran_1_2"/>
    <property type="match status" value="1"/>
</dbReference>
<organism evidence="6">
    <name type="scientific">Arcella intermedia</name>
    <dbReference type="NCBI Taxonomy" id="1963864"/>
    <lineage>
        <taxon>Eukaryota</taxon>
        <taxon>Amoebozoa</taxon>
        <taxon>Tubulinea</taxon>
        <taxon>Elardia</taxon>
        <taxon>Arcellinida</taxon>
        <taxon>Sphaerothecina</taxon>
        <taxon>Arcellidae</taxon>
        <taxon>Arcella</taxon>
    </lineage>
</organism>
<dbReference type="InterPro" id="IPR015421">
    <property type="entry name" value="PyrdxlP-dep_Trfase_major"/>
</dbReference>
<keyword evidence="2" id="KW-0032">Aminotransferase</keyword>
<proteinExistence type="predicted"/>
<dbReference type="GO" id="GO:1901605">
    <property type="term" value="P:alpha-amino acid metabolic process"/>
    <property type="evidence" value="ECO:0007669"/>
    <property type="project" value="TreeGrafter"/>
</dbReference>
<protein>
    <recommendedName>
        <fullName evidence="5">Aminotransferase class I/classII large domain-containing protein</fullName>
    </recommendedName>
</protein>
<dbReference type="GO" id="GO:0030170">
    <property type="term" value="F:pyridoxal phosphate binding"/>
    <property type="evidence" value="ECO:0007669"/>
    <property type="project" value="InterPro"/>
</dbReference>
<keyword evidence="3" id="KW-0808">Transferase</keyword>
<comment type="cofactor">
    <cofactor evidence="1">
        <name>pyridoxal 5'-phosphate</name>
        <dbReference type="ChEBI" id="CHEBI:597326"/>
    </cofactor>
</comment>
<dbReference type="EMBL" id="GIBP01006253">
    <property type="protein sequence ID" value="NDV35222.1"/>
    <property type="molecule type" value="Transcribed_RNA"/>
</dbReference>
<keyword evidence="4" id="KW-0663">Pyridoxal phosphate</keyword>
<evidence type="ECO:0000256" key="2">
    <source>
        <dbReference type="ARBA" id="ARBA00022576"/>
    </source>
</evidence>
<dbReference type="SUPFAM" id="SSF53383">
    <property type="entry name" value="PLP-dependent transferases"/>
    <property type="match status" value="1"/>
</dbReference>
<accession>A0A6B2LDW0</accession>
<feature type="domain" description="Aminotransferase class I/classII large" evidence="5">
    <location>
        <begin position="89"/>
        <end position="219"/>
    </location>
</feature>
<dbReference type="InterPro" id="IPR015424">
    <property type="entry name" value="PyrdxlP-dep_Trfase"/>
</dbReference>
<dbReference type="GO" id="GO:0008483">
    <property type="term" value="F:transaminase activity"/>
    <property type="evidence" value="ECO:0007669"/>
    <property type="project" value="UniProtKB-KW"/>
</dbReference>
<evidence type="ECO:0000259" key="5">
    <source>
        <dbReference type="Pfam" id="PF00155"/>
    </source>
</evidence>
<evidence type="ECO:0000256" key="4">
    <source>
        <dbReference type="ARBA" id="ARBA00022898"/>
    </source>
</evidence>
<dbReference type="PANTHER" id="PTHR42790">
    <property type="entry name" value="AMINOTRANSFERASE"/>
    <property type="match status" value="1"/>
</dbReference>
<evidence type="ECO:0000313" key="6">
    <source>
        <dbReference type="EMBL" id="NDV35222.1"/>
    </source>
</evidence>
<sequence>MSSRALLRKPSPIRALTPLLKTPGLISLGGGLPAANLFPFTDFSFSIGTGETLKISGDRLKEALQYSGTYGLEDLISLLKEHQIRVHQPPNVDWNILITTGSQDALSKAFSTLLSEGDTILTEDPTYSGALADLRPLGVNVIGIPSNHEGIIPEEMDRILLNFSTLYPNFKRPHLLYTIPTGQNPSGSTASMPVRKAVYGLACKHNLVLLEDDPYWNLRLLTEGNNEPEPLTSYFSMDIEGRVIRFDSFSKILSAGPLHSIS</sequence>